<keyword evidence="6 12" id="KW-0812">Transmembrane</keyword>
<evidence type="ECO:0000256" key="11">
    <source>
        <dbReference type="ARBA" id="ARBA00023136"/>
    </source>
</evidence>
<evidence type="ECO:0000256" key="4">
    <source>
        <dbReference type="ARBA" id="ARBA00022475"/>
    </source>
</evidence>
<gene>
    <name evidence="14" type="primary">hyaC</name>
    <name evidence="14" type="ORF">GCM10011607_33460</name>
</gene>
<comment type="subcellular location">
    <subcellularLocation>
        <location evidence="1">Cell membrane</location>
        <topology evidence="1">Multi-pass membrane protein</topology>
    </subcellularLocation>
</comment>
<dbReference type="NCBIfam" id="TIGR02125">
    <property type="entry name" value="CytB-hydogenase"/>
    <property type="match status" value="1"/>
</dbReference>
<keyword evidence="7" id="KW-0479">Metal-binding</keyword>
<accession>A0ABQ1JIZ5</accession>
<dbReference type="PANTHER" id="PTHR30485">
    <property type="entry name" value="NI/FE-HYDROGENASE 1 B-TYPE CYTOCHROME SUBUNIT"/>
    <property type="match status" value="1"/>
</dbReference>
<keyword evidence="9 12" id="KW-1133">Transmembrane helix</keyword>
<evidence type="ECO:0000256" key="3">
    <source>
        <dbReference type="ARBA" id="ARBA00022448"/>
    </source>
</evidence>
<dbReference type="Pfam" id="PF01292">
    <property type="entry name" value="Ni_hydr_CYTB"/>
    <property type="match status" value="1"/>
</dbReference>
<dbReference type="PROSITE" id="PS00882">
    <property type="entry name" value="NI_HGENASE_CYTB_1"/>
    <property type="match status" value="1"/>
</dbReference>
<dbReference type="Gene3D" id="1.20.950.20">
    <property type="entry name" value="Transmembrane di-heme cytochromes, Chain C"/>
    <property type="match status" value="1"/>
</dbReference>
<keyword evidence="3" id="KW-0813">Transport</keyword>
<evidence type="ECO:0000313" key="14">
    <source>
        <dbReference type="EMBL" id="GGB70186.1"/>
    </source>
</evidence>
<proteinExistence type="inferred from homology"/>
<organism evidence="14 15">
    <name type="scientific">Shewanella inventionis</name>
    <dbReference type="NCBI Taxonomy" id="1738770"/>
    <lineage>
        <taxon>Bacteria</taxon>
        <taxon>Pseudomonadati</taxon>
        <taxon>Pseudomonadota</taxon>
        <taxon>Gammaproteobacteria</taxon>
        <taxon>Alteromonadales</taxon>
        <taxon>Shewanellaceae</taxon>
        <taxon>Shewanella</taxon>
    </lineage>
</organism>
<sequence length="221" mass="25441">MEHIATHHRKLIFTPAIRIFHWLRALAILVLVITGFYLSWPFLVAPESSDVLVQGWIRFAHIVFGFLLTSITLVRFYLYFFSRNNIERKSFKDVLSINSWIVQLKSYIWMGHLHKAGVYGPLQFVTYVAISFVALIICVTGLVLYANVYHLGVGGLLADVSAWLTAWCGGLANLRIIHHYLTWAFIIFVVIHVYMAVWSGIRFKHNSVDSIVSGYDYHKDH</sequence>
<evidence type="ECO:0000256" key="6">
    <source>
        <dbReference type="ARBA" id="ARBA00022692"/>
    </source>
</evidence>
<evidence type="ECO:0000256" key="5">
    <source>
        <dbReference type="ARBA" id="ARBA00022617"/>
    </source>
</evidence>
<comment type="similarity">
    <text evidence="2">Belongs to the HupC/HyaC/HydC family.</text>
</comment>
<keyword evidence="4" id="KW-1003">Cell membrane</keyword>
<dbReference type="InterPro" id="IPR051542">
    <property type="entry name" value="Hydrogenase_cytochrome"/>
</dbReference>
<dbReference type="InterPro" id="IPR016174">
    <property type="entry name" value="Di-haem_cyt_TM"/>
</dbReference>
<evidence type="ECO:0000256" key="8">
    <source>
        <dbReference type="ARBA" id="ARBA00022982"/>
    </source>
</evidence>
<evidence type="ECO:0000256" key="1">
    <source>
        <dbReference type="ARBA" id="ARBA00004651"/>
    </source>
</evidence>
<comment type="caution">
    <text evidence="14">The sequence shown here is derived from an EMBL/GenBank/DDBJ whole genome shotgun (WGS) entry which is preliminary data.</text>
</comment>
<evidence type="ECO:0000259" key="13">
    <source>
        <dbReference type="Pfam" id="PF01292"/>
    </source>
</evidence>
<evidence type="ECO:0000256" key="10">
    <source>
        <dbReference type="ARBA" id="ARBA00023004"/>
    </source>
</evidence>
<feature type="transmembrane region" description="Helical" evidence="12">
    <location>
        <begin position="180"/>
        <end position="201"/>
    </location>
</feature>
<reference evidence="15" key="1">
    <citation type="journal article" date="2019" name="Int. J. Syst. Evol. Microbiol.">
        <title>The Global Catalogue of Microorganisms (GCM) 10K type strain sequencing project: providing services to taxonomists for standard genome sequencing and annotation.</title>
        <authorList>
            <consortium name="The Broad Institute Genomics Platform"/>
            <consortium name="The Broad Institute Genome Sequencing Center for Infectious Disease"/>
            <person name="Wu L."/>
            <person name="Ma J."/>
        </authorList>
    </citation>
    <scope>NUCLEOTIDE SEQUENCE [LARGE SCALE GENOMIC DNA]</scope>
    <source>
        <strain evidence="15">CGMCC 1.15339</strain>
    </source>
</reference>
<evidence type="ECO:0000256" key="2">
    <source>
        <dbReference type="ARBA" id="ARBA00008622"/>
    </source>
</evidence>
<dbReference type="PANTHER" id="PTHR30485:SF0">
    <property type="entry name" value="NI_FE-HYDROGENASE 1 B-TYPE CYTOCHROME SUBUNIT-RELATED"/>
    <property type="match status" value="1"/>
</dbReference>
<keyword evidence="11 12" id="KW-0472">Membrane</keyword>
<feature type="transmembrane region" description="Helical" evidence="12">
    <location>
        <begin position="153"/>
        <end position="174"/>
    </location>
</feature>
<keyword evidence="8" id="KW-0249">Electron transport</keyword>
<evidence type="ECO:0000256" key="7">
    <source>
        <dbReference type="ARBA" id="ARBA00022723"/>
    </source>
</evidence>
<protein>
    <submittedName>
        <fullName evidence="14">Ni/Fe-hydrogenase, b-type cytochrome subunit</fullName>
    </submittedName>
</protein>
<dbReference type="InterPro" id="IPR000516">
    <property type="entry name" value="Ni-dep_Hydgase_cyt-B"/>
</dbReference>
<dbReference type="EMBL" id="BMII01000032">
    <property type="protein sequence ID" value="GGB70186.1"/>
    <property type="molecule type" value="Genomic_DNA"/>
</dbReference>
<keyword evidence="15" id="KW-1185">Reference proteome</keyword>
<feature type="domain" description="Cytochrome b561 bacterial/Ni-hydrogenase" evidence="13">
    <location>
        <begin position="13"/>
        <end position="214"/>
    </location>
</feature>
<feature type="transmembrane region" description="Helical" evidence="12">
    <location>
        <begin position="21"/>
        <end position="40"/>
    </location>
</feature>
<dbReference type="SUPFAM" id="SSF81342">
    <property type="entry name" value="Transmembrane di-heme cytochromes"/>
    <property type="match status" value="1"/>
</dbReference>
<dbReference type="RefSeq" id="WP_188740477.1">
    <property type="nucleotide sequence ID" value="NZ_BMII01000032.1"/>
</dbReference>
<dbReference type="PRINTS" id="PR00161">
    <property type="entry name" value="NIHGNASECYTB"/>
</dbReference>
<feature type="transmembrane region" description="Helical" evidence="12">
    <location>
        <begin position="60"/>
        <end position="82"/>
    </location>
</feature>
<evidence type="ECO:0000256" key="12">
    <source>
        <dbReference type="SAM" id="Phobius"/>
    </source>
</evidence>
<keyword evidence="10" id="KW-0408">Iron</keyword>
<feature type="transmembrane region" description="Helical" evidence="12">
    <location>
        <begin position="124"/>
        <end position="146"/>
    </location>
</feature>
<keyword evidence="5" id="KW-0349">Heme</keyword>
<evidence type="ECO:0000313" key="15">
    <source>
        <dbReference type="Proteomes" id="UP000617555"/>
    </source>
</evidence>
<name>A0ABQ1JIZ5_9GAMM</name>
<dbReference type="InterPro" id="IPR011577">
    <property type="entry name" value="Cyt_b561_bac/Ni-Hgenase"/>
</dbReference>
<dbReference type="Proteomes" id="UP000617555">
    <property type="component" value="Unassembled WGS sequence"/>
</dbReference>
<evidence type="ECO:0000256" key="9">
    <source>
        <dbReference type="ARBA" id="ARBA00022989"/>
    </source>
</evidence>